<accession>A0ABR6NF90</accession>
<keyword evidence="1" id="KW-1188">Viral release from host cell</keyword>
<dbReference type="InterPro" id="IPR010332">
    <property type="entry name" value="ATPase_terminase-su_N"/>
</dbReference>
<feature type="region of interest" description="Disordered" evidence="2">
    <location>
        <begin position="1"/>
        <end position="26"/>
    </location>
</feature>
<feature type="domain" description="Terminase ATPase subunit N-terminal" evidence="3">
    <location>
        <begin position="35"/>
        <end position="91"/>
    </location>
</feature>
<keyword evidence="6" id="KW-1185">Reference proteome</keyword>
<name>A0ABR6NF90_9SPHN</name>
<feature type="domain" description="Terminase large subunit gp17-like C-terminal" evidence="4">
    <location>
        <begin position="447"/>
        <end position="605"/>
    </location>
</feature>
<evidence type="ECO:0000313" key="5">
    <source>
        <dbReference type="EMBL" id="MBB5985297.1"/>
    </source>
</evidence>
<feature type="compositionally biased region" description="Basic and acidic residues" evidence="2">
    <location>
        <begin position="124"/>
        <end position="133"/>
    </location>
</feature>
<evidence type="ECO:0000259" key="4">
    <source>
        <dbReference type="Pfam" id="PF17289"/>
    </source>
</evidence>
<organism evidence="5 6">
    <name type="scientific">Sphingobium lignivorans</name>
    <dbReference type="NCBI Taxonomy" id="2735886"/>
    <lineage>
        <taxon>Bacteria</taxon>
        <taxon>Pseudomonadati</taxon>
        <taxon>Pseudomonadota</taxon>
        <taxon>Alphaproteobacteria</taxon>
        <taxon>Sphingomonadales</taxon>
        <taxon>Sphingomonadaceae</taxon>
        <taxon>Sphingobium</taxon>
    </lineage>
</organism>
<dbReference type="Proteomes" id="UP001138540">
    <property type="component" value="Unassembled WGS sequence"/>
</dbReference>
<sequence>MRRAPARRSLAHRHAAMAEPEEPPVPHPAAVIPYDARRIARAYYWRGWGVRQIAQELGLKRTTVQSWKDRDGWDDDPVIRRVEDSLEIRLNQLIFKEEKTGRDFKEIDLLSRQIERMARVRRYGEPGGHEGDLNPKVANRNAGPKKQRDPQNLLTREDYEKLKSAFLGGLFAHQETWWANISRRTRFLLKSRQIGATFYFAREALIRALETGNNQIFISASRAQANIFRQYIVEFVFEQTGKMLKGDPLVLHRGWEDEDATQAQPVTLYFLGTNYRTAQGYHGDVYIDECFWIYGFEAINKVASAIATHKRYHKTYFSTPSTIAHEAYPMWTGERFNRKRDRASQIKIDVSHSALATGGTGPDQIWRHIVTLDDAIAGGFDLIDRDELELEYSVDEFNNLFGCEFVDDSQSSFPLSLLRPCMIDSWDVWKDFHPYDLMPFGQGEVWIGYDPAESEDGDNASCVVVAPPAGARGKFRVLEKFQWKGMDFEAQAEQIRRLTKRYRVTEIAIDSTGMGTAVHQLVVKFFPMARRIDYSPLVKTQMVLKAKNVFAKRRIEFDAGWTDLAAALMSIHPQLTKGQKQLTYVARRSEATGHGDLAWALLHALYCEPMDGSAPRGQGRMEIL</sequence>
<dbReference type="InterPro" id="IPR035421">
    <property type="entry name" value="Terminase_6C"/>
</dbReference>
<dbReference type="Pfam" id="PF17289">
    <property type="entry name" value="Terminase_6C"/>
    <property type="match status" value="1"/>
</dbReference>
<proteinExistence type="predicted"/>
<feature type="compositionally biased region" description="Basic residues" evidence="2">
    <location>
        <begin position="1"/>
        <end position="15"/>
    </location>
</feature>
<protein>
    <submittedName>
        <fullName evidence="5">Uncharacterized protein YjcR</fullName>
    </submittedName>
</protein>
<dbReference type="Pfam" id="PF06056">
    <property type="entry name" value="Terminase_5"/>
    <property type="match status" value="1"/>
</dbReference>
<comment type="caution">
    <text evidence="5">The sequence shown here is derived from an EMBL/GenBank/DDBJ whole genome shotgun (WGS) entry which is preliminary data.</text>
</comment>
<dbReference type="Pfam" id="PF03237">
    <property type="entry name" value="Terminase_6N"/>
    <property type="match status" value="1"/>
</dbReference>
<feature type="region of interest" description="Disordered" evidence="2">
    <location>
        <begin position="124"/>
        <end position="153"/>
    </location>
</feature>
<dbReference type="Gene3D" id="3.40.50.300">
    <property type="entry name" value="P-loop containing nucleotide triphosphate hydrolases"/>
    <property type="match status" value="1"/>
</dbReference>
<evidence type="ECO:0000256" key="2">
    <source>
        <dbReference type="SAM" id="MobiDB-lite"/>
    </source>
</evidence>
<gene>
    <name evidence="5" type="ORF">HNP60_001271</name>
</gene>
<dbReference type="EMBL" id="JACHKA010000001">
    <property type="protein sequence ID" value="MBB5985297.1"/>
    <property type="molecule type" value="Genomic_DNA"/>
</dbReference>
<evidence type="ECO:0000313" key="6">
    <source>
        <dbReference type="Proteomes" id="UP001138540"/>
    </source>
</evidence>
<reference evidence="5 6" key="1">
    <citation type="submission" date="2020-08" db="EMBL/GenBank/DDBJ databases">
        <title>Exploring microbial biodiversity for novel pathways involved in the catabolism of aromatic compounds derived from lignin.</title>
        <authorList>
            <person name="Elkins J."/>
        </authorList>
    </citation>
    <scope>NUCLEOTIDE SEQUENCE [LARGE SCALE GENOMIC DNA]</scope>
    <source>
        <strain evidence="5 6">B1D3A</strain>
    </source>
</reference>
<dbReference type="Gene3D" id="3.30.420.240">
    <property type="match status" value="1"/>
</dbReference>
<evidence type="ECO:0000259" key="3">
    <source>
        <dbReference type="Pfam" id="PF06056"/>
    </source>
</evidence>
<dbReference type="InterPro" id="IPR027417">
    <property type="entry name" value="P-loop_NTPase"/>
</dbReference>
<evidence type="ECO:0000256" key="1">
    <source>
        <dbReference type="ARBA" id="ARBA00022612"/>
    </source>
</evidence>